<reference evidence="10" key="1">
    <citation type="submission" date="2020-01" db="EMBL/GenBank/DDBJ databases">
        <authorList>
            <person name="Mishra B."/>
        </authorList>
    </citation>
    <scope>NUCLEOTIDE SEQUENCE [LARGE SCALE GENOMIC DNA]</scope>
</reference>
<evidence type="ECO:0000313" key="11">
    <source>
        <dbReference type="Proteomes" id="UP000467841"/>
    </source>
</evidence>
<dbReference type="InterPro" id="IPR016177">
    <property type="entry name" value="DNA-bd_dom_sf"/>
</dbReference>
<dbReference type="OrthoDB" id="207175at2759"/>
<feature type="region of interest" description="Disordered" evidence="8">
    <location>
        <begin position="18"/>
        <end position="41"/>
    </location>
</feature>
<keyword evidence="11" id="KW-1185">Reference proteome</keyword>
<comment type="subcellular location">
    <subcellularLocation>
        <location evidence="1">Nucleus</location>
    </subcellularLocation>
</comment>
<dbReference type="GO" id="GO:0003677">
    <property type="term" value="F:DNA binding"/>
    <property type="evidence" value="ECO:0007669"/>
    <property type="project" value="UniProtKB-KW"/>
</dbReference>
<evidence type="ECO:0000256" key="5">
    <source>
        <dbReference type="ARBA" id="ARBA00023163"/>
    </source>
</evidence>
<feature type="domain" description="AP2/ERF" evidence="9">
    <location>
        <begin position="119"/>
        <end position="175"/>
    </location>
</feature>
<name>A0A6D2JQP1_9BRAS</name>
<proteinExistence type="inferred from homology"/>
<evidence type="ECO:0000256" key="4">
    <source>
        <dbReference type="ARBA" id="ARBA00023159"/>
    </source>
</evidence>
<keyword evidence="2" id="KW-0805">Transcription regulation</keyword>
<dbReference type="SMART" id="SM00380">
    <property type="entry name" value="AP2"/>
    <property type="match status" value="1"/>
</dbReference>
<evidence type="ECO:0000256" key="6">
    <source>
        <dbReference type="ARBA" id="ARBA00023242"/>
    </source>
</evidence>
<dbReference type="InterPro" id="IPR036955">
    <property type="entry name" value="AP2/ERF_dom_sf"/>
</dbReference>
<dbReference type="InterPro" id="IPR001471">
    <property type="entry name" value="AP2/ERF_dom"/>
</dbReference>
<dbReference type="FunFam" id="3.30.730.10:FF:000004">
    <property type="entry name" value="AP2-like ethylene-responsive transcription factor"/>
    <property type="match status" value="1"/>
</dbReference>
<evidence type="ECO:0000256" key="3">
    <source>
        <dbReference type="ARBA" id="ARBA00023125"/>
    </source>
</evidence>
<dbReference type="Gene3D" id="3.30.730.10">
    <property type="entry name" value="AP2/ERF domain"/>
    <property type="match status" value="1"/>
</dbReference>
<dbReference type="SUPFAM" id="SSF54171">
    <property type="entry name" value="DNA-binding domain"/>
    <property type="match status" value="1"/>
</dbReference>
<keyword evidence="5" id="KW-0804">Transcription</keyword>
<evidence type="ECO:0000259" key="9">
    <source>
        <dbReference type="PROSITE" id="PS51032"/>
    </source>
</evidence>
<sequence length="346" mass="38539">MLDLSLGIFSTYNEDQDRKVPFSTAGGEESNLSSSSSSTASATGDAFITFGILKRDDDVVPPPPHQHQETGDLFPVADARRNIEFSVEDSHWLNLSSLQRNKPQMVKKSRRGPRSRSSQYRGVTFYRRTGRWESHIWDCGKQVYLGGFDTAYAAARAYDRAAIKFRGLDADINFVVDDYRQDIDKMKNLNKVEFVQTLRRESASFGRGSSKYKGLTLQKCTQFKAHHDQIHLFQNRGWDAAAAIKYNELGKGEGAMKFGSHIKGNGHNDLDLSLGISSSSENRKLTTGDYYNKGINRSTMGLFGTQPPIYLPVTTMKPLKTVAASSGFPFITMTTSSSSMSTCFDP</sequence>
<dbReference type="EMBL" id="CACVBM020001214">
    <property type="protein sequence ID" value="CAA7039616.1"/>
    <property type="molecule type" value="Genomic_DNA"/>
</dbReference>
<dbReference type="Pfam" id="PF00847">
    <property type="entry name" value="AP2"/>
    <property type="match status" value="1"/>
</dbReference>
<evidence type="ECO:0000313" key="10">
    <source>
        <dbReference type="EMBL" id="CAA7039616.1"/>
    </source>
</evidence>
<dbReference type="GO" id="GO:0003700">
    <property type="term" value="F:DNA-binding transcription factor activity"/>
    <property type="evidence" value="ECO:0007669"/>
    <property type="project" value="InterPro"/>
</dbReference>
<protein>
    <recommendedName>
        <fullName evidence="9">AP2/ERF domain-containing protein</fullName>
    </recommendedName>
</protein>
<dbReference type="AlphaFoldDB" id="A0A6D2JQP1"/>
<evidence type="ECO:0000256" key="8">
    <source>
        <dbReference type="SAM" id="MobiDB-lite"/>
    </source>
</evidence>
<comment type="similarity">
    <text evidence="7">Belongs to the AP2/ERF transcription factor family. AP2 subfamily.</text>
</comment>
<keyword evidence="4" id="KW-0010">Activator</keyword>
<comment type="caution">
    <text evidence="10">The sequence shown here is derived from an EMBL/GenBank/DDBJ whole genome shotgun (WGS) entry which is preliminary data.</text>
</comment>
<evidence type="ECO:0000256" key="2">
    <source>
        <dbReference type="ARBA" id="ARBA00023015"/>
    </source>
</evidence>
<dbReference type="PANTHER" id="PTHR32467">
    <property type="entry name" value="AP2-LIKE ETHYLENE-RESPONSIVE TRANSCRIPTION FACTOR"/>
    <property type="match status" value="1"/>
</dbReference>
<gene>
    <name evidence="10" type="ORF">MERR_LOCUS26851</name>
</gene>
<keyword evidence="6" id="KW-0539">Nucleus</keyword>
<dbReference type="PROSITE" id="PS51032">
    <property type="entry name" value="AP2_ERF"/>
    <property type="match status" value="1"/>
</dbReference>
<evidence type="ECO:0000256" key="7">
    <source>
        <dbReference type="ARBA" id="ARBA00037973"/>
    </source>
</evidence>
<evidence type="ECO:0000256" key="1">
    <source>
        <dbReference type="ARBA" id="ARBA00004123"/>
    </source>
</evidence>
<accession>A0A6D2JQP1</accession>
<dbReference type="PANTHER" id="PTHR32467:SF177">
    <property type="entry name" value="AP2-LIKE ETHYLENE-RESPONSIVE TRANSCRIPTION FACTOR SMZ-RELATED"/>
    <property type="match status" value="1"/>
</dbReference>
<organism evidence="10 11">
    <name type="scientific">Microthlaspi erraticum</name>
    <dbReference type="NCBI Taxonomy" id="1685480"/>
    <lineage>
        <taxon>Eukaryota</taxon>
        <taxon>Viridiplantae</taxon>
        <taxon>Streptophyta</taxon>
        <taxon>Embryophyta</taxon>
        <taxon>Tracheophyta</taxon>
        <taxon>Spermatophyta</taxon>
        <taxon>Magnoliopsida</taxon>
        <taxon>eudicotyledons</taxon>
        <taxon>Gunneridae</taxon>
        <taxon>Pentapetalae</taxon>
        <taxon>rosids</taxon>
        <taxon>malvids</taxon>
        <taxon>Brassicales</taxon>
        <taxon>Brassicaceae</taxon>
        <taxon>Coluteocarpeae</taxon>
        <taxon>Microthlaspi</taxon>
    </lineage>
</organism>
<dbReference type="Proteomes" id="UP000467841">
    <property type="component" value="Unassembled WGS sequence"/>
</dbReference>
<keyword evidence="3" id="KW-0238">DNA-binding</keyword>
<dbReference type="CDD" id="cd00018">
    <property type="entry name" value="AP2"/>
    <property type="match status" value="1"/>
</dbReference>
<dbReference type="GO" id="GO:0005634">
    <property type="term" value="C:nucleus"/>
    <property type="evidence" value="ECO:0007669"/>
    <property type="project" value="UniProtKB-SubCell"/>
</dbReference>